<dbReference type="Proteomes" id="UP001417504">
    <property type="component" value="Unassembled WGS sequence"/>
</dbReference>
<name>A0AAP0P7D8_9MAGN</name>
<dbReference type="EMBL" id="JBBNAE010000004">
    <property type="protein sequence ID" value="KAK9130930.1"/>
    <property type="molecule type" value="Genomic_DNA"/>
</dbReference>
<evidence type="ECO:0000313" key="2">
    <source>
        <dbReference type="Proteomes" id="UP001417504"/>
    </source>
</evidence>
<organism evidence="1 2">
    <name type="scientific">Stephania japonica</name>
    <dbReference type="NCBI Taxonomy" id="461633"/>
    <lineage>
        <taxon>Eukaryota</taxon>
        <taxon>Viridiplantae</taxon>
        <taxon>Streptophyta</taxon>
        <taxon>Embryophyta</taxon>
        <taxon>Tracheophyta</taxon>
        <taxon>Spermatophyta</taxon>
        <taxon>Magnoliopsida</taxon>
        <taxon>Ranunculales</taxon>
        <taxon>Menispermaceae</taxon>
        <taxon>Menispermoideae</taxon>
        <taxon>Cissampelideae</taxon>
        <taxon>Stephania</taxon>
    </lineage>
</organism>
<dbReference type="AlphaFoldDB" id="A0AAP0P7D8"/>
<accession>A0AAP0P7D8</accession>
<evidence type="ECO:0000313" key="1">
    <source>
        <dbReference type="EMBL" id="KAK9130930.1"/>
    </source>
</evidence>
<gene>
    <name evidence="1" type="ORF">Sjap_011417</name>
</gene>
<comment type="caution">
    <text evidence="1">The sequence shown here is derived from an EMBL/GenBank/DDBJ whole genome shotgun (WGS) entry which is preliminary data.</text>
</comment>
<keyword evidence="2" id="KW-1185">Reference proteome</keyword>
<reference evidence="1 2" key="1">
    <citation type="submission" date="2024-01" db="EMBL/GenBank/DDBJ databases">
        <title>Genome assemblies of Stephania.</title>
        <authorList>
            <person name="Yang L."/>
        </authorList>
    </citation>
    <scope>NUCLEOTIDE SEQUENCE [LARGE SCALE GENOMIC DNA]</scope>
    <source>
        <strain evidence="1">QJT</strain>
        <tissue evidence="1">Leaf</tissue>
    </source>
</reference>
<protein>
    <submittedName>
        <fullName evidence="1">Uncharacterized protein</fullName>
    </submittedName>
</protein>
<proteinExistence type="predicted"/>
<sequence>MVKGRRRISNMISGINNSDGVMVHDQKSVVKVIETYFEGVYQSRGREGENFAVLDGMSAQISDEEWFILDRPFEEDEVHTALMEMHPNKTPGPDGFTNVSKHLHESCKGTRALSGHSIFGWAV</sequence>